<dbReference type="EMBL" id="VRMN01000012">
    <property type="protein sequence ID" value="KAA8491711.1"/>
    <property type="molecule type" value="Genomic_DNA"/>
</dbReference>
<name>A0A5J4YJT2_PORPP</name>
<dbReference type="AlphaFoldDB" id="A0A5J4YJT2"/>
<keyword evidence="2" id="KW-1185">Reference proteome</keyword>
<reference evidence="2" key="1">
    <citation type="journal article" date="2019" name="Nat. Commun.">
        <title>Expansion of phycobilisome linker gene families in mesophilic red algae.</title>
        <authorList>
            <person name="Lee J."/>
            <person name="Kim D."/>
            <person name="Bhattacharya D."/>
            <person name="Yoon H.S."/>
        </authorList>
    </citation>
    <scope>NUCLEOTIDE SEQUENCE [LARGE SCALE GENOMIC DNA]</scope>
    <source>
        <strain evidence="2">CCMP 1328</strain>
    </source>
</reference>
<sequence length="211" mass="24292">MRKVASIQHVANWHKRLRRKMSCLPVRHALRECGHVARRCMSTPASLIGVERMSADGNLENGVKRSFSEKTLRKICQSPVSALEGINIREGHFWNLYDVITVQDLALWKPAEIATHIMTFDRLISSSSKVKIFRGRKRFNFRNALNEEYKNMPIYDLVMSPPMVIRGISSDKSMDLARVGILQVQKLANYRPYIVARAITCLAEYEEEEKE</sequence>
<organism evidence="1 2">
    <name type="scientific">Porphyridium purpureum</name>
    <name type="common">Red alga</name>
    <name type="synonym">Porphyridium cruentum</name>
    <dbReference type="NCBI Taxonomy" id="35688"/>
    <lineage>
        <taxon>Eukaryota</taxon>
        <taxon>Rhodophyta</taxon>
        <taxon>Bangiophyceae</taxon>
        <taxon>Porphyridiales</taxon>
        <taxon>Porphyridiaceae</taxon>
        <taxon>Porphyridium</taxon>
    </lineage>
</organism>
<evidence type="ECO:0000313" key="1">
    <source>
        <dbReference type="EMBL" id="KAA8491711.1"/>
    </source>
</evidence>
<evidence type="ECO:0000313" key="2">
    <source>
        <dbReference type="Proteomes" id="UP000324585"/>
    </source>
</evidence>
<protein>
    <submittedName>
        <fullName evidence="1">Uncharacterized protein</fullName>
    </submittedName>
</protein>
<dbReference type="Proteomes" id="UP000324585">
    <property type="component" value="Unassembled WGS sequence"/>
</dbReference>
<comment type="caution">
    <text evidence="1">The sequence shown here is derived from an EMBL/GenBank/DDBJ whole genome shotgun (WGS) entry which is preliminary data.</text>
</comment>
<accession>A0A5J4YJT2</accession>
<proteinExistence type="predicted"/>
<gene>
    <name evidence="1" type="ORF">FVE85_9758</name>
</gene>